<name>X1BRY5_9ZZZZ</name>
<evidence type="ECO:0000313" key="2">
    <source>
        <dbReference type="EMBL" id="GAG98459.1"/>
    </source>
</evidence>
<evidence type="ECO:0000259" key="1">
    <source>
        <dbReference type="Pfam" id="PF01610"/>
    </source>
</evidence>
<dbReference type="InterPro" id="IPR047951">
    <property type="entry name" value="Transpos_ISL3"/>
</dbReference>
<sequence>MSRSEGVPYGCVRGIYERIGDVCIEHLMTFNENIEILGIDEVAIRKGHKNYQAVISNIGGGYVMEILPDRKKATVVKYLLKPPRKAKRRIVFVSMDMWDGYFTATQEVLPGTIIVIDRFHVMKNLNAAITSYRRAIQRNLSKEQRDKYKGYRWILVKNEENMSE</sequence>
<dbReference type="InterPro" id="IPR002560">
    <property type="entry name" value="Transposase_DDE"/>
</dbReference>
<protein>
    <recommendedName>
        <fullName evidence="1">Transposase IS204/IS1001/IS1096/IS1165 DDE domain-containing protein</fullName>
    </recommendedName>
</protein>
<dbReference type="AlphaFoldDB" id="X1BRY5"/>
<proteinExistence type="predicted"/>
<gene>
    <name evidence="2" type="ORF">S01H4_37211</name>
</gene>
<reference evidence="2" key="1">
    <citation type="journal article" date="2014" name="Front. Microbiol.">
        <title>High frequency of phylogenetically diverse reductive dehalogenase-homologous genes in deep subseafloor sedimentary metagenomes.</title>
        <authorList>
            <person name="Kawai M."/>
            <person name="Futagami T."/>
            <person name="Toyoda A."/>
            <person name="Takaki Y."/>
            <person name="Nishi S."/>
            <person name="Hori S."/>
            <person name="Arai W."/>
            <person name="Tsubouchi T."/>
            <person name="Morono Y."/>
            <person name="Uchiyama I."/>
            <person name="Ito T."/>
            <person name="Fujiyama A."/>
            <person name="Inagaki F."/>
            <person name="Takami H."/>
        </authorList>
    </citation>
    <scope>NUCLEOTIDE SEQUENCE</scope>
    <source>
        <strain evidence="2">Expedition CK06-06</strain>
    </source>
</reference>
<dbReference type="PANTHER" id="PTHR33498">
    <property type="entry name" value="TRANSPOSASE FOR INSERTION SEQUENCE ELEMENT IS1557"/>
    <property type="match status" value="1"/>
</dbReference>
<accession>X1BRY5</accession>
<dbReference type="PANTHER" id="PTHR33498:SF1">
    <property type="entry name" value="TRANSPOSASE FOR INSERTION SEQUENCE ELEMENT IS1557"/>
    <property type="match status" value="1"/>
</dbReference>
<dbReference type="Pfam" id="PF01610">
    <property type="entry name" value="DDE_Tnp_ISL3"/>
    <property type="match status" value="1"/>
</dbReference>
<organism evidence="2">
    <name type="scientific">marine sediment metagenome</name>
    <dbReference type="NCBI Taxonomy" id="412755"/>
    <lineage>
        <taxon>unclassified sequences</taxon>
        <taxon>metagenomes</taxon>
        <taxon>ecological metagenomes</taxon>
    </lineage>
</organism>
<comment type="caution">
    <text evidence="2">The sequence shown here is derived from an EMBL/GenBank/DDBJ whole genome shotgun (WGS) entry which is preliminary data.</text>
</comment>
<feature type="domain" description="Transposase IS204/IS1001/IS1096/IS1165 DDE" evidence="1">
    <location>
        <begin position="37"/>
        <end position="164"/>
    </location>
</feature>
<dbReference type="EMBL" id="BART01019969">
    <property type="protein sequence ID" value="GAG98459.1"/>
    <property type="molecule type" value="Genomic_DNA"/>
</dbReference>
<feature type="non-terminal residue" evidence="2">
    <location>
        <position position="164"/>
    </location>
</feature>